<dbReference type="PANTHER" id="PTHR36115">
    <property type="entry name" value="PROLINE-RICH ANTIGEN HOMOLOG-RELATED"/>
    <property type="match status" value="1"/>
</dbReference>
<gene>
    <name evidence="9" type="ORF">RM52_09545</name>
</gene>
<keyword evidence="4 7" id="KW-1133">Transmembrane helix</keyword>
<evidence type="ECO:0000313" key="10">
    <source>
        <dbReference type="Proteomes" id="UP000031202"/>
    </source>
</evidence>
<feature type="transmembrane region" description="Helical" evidence="7">
    <location>
        <begin position="71"/>
        <end position="90"/>
    </location>
</feature>
<comment type="subcellular location">
    <subcellularLocation>
        <location evidence="1">Cell membrane</location>
        <topology evidence="1">Multi-pass membrane protein</topology>
    </subcellularLocation>
</comment>
<feature type="transmembrane region" description="Helical" evidence="7">
    <location>
        <begin position="38"/>
        <end position="59"/>
    </location>
</feature>
<feature type="compositionally biased region" description="Polar residues" evidence="6">
    <location>
        <begin position="1"/>
        <end position="14"/>
    </location>
</feature>
<dbReference type="AlphaFoldDB" id="A0A0B4DSR8"/>
<dbReference type="GO" id="GO:0005886">
    <property type="term" value="C:plasma membrane"/>
    <property type="evidence" value="ECO:0007669"/>
    <property type="project" value="UniProtKB-SubCell"/>
</dbReference>
<comment type="caution">
    <text evidence="9">The sequence shown here is derived from an EMBL/GenBank/DDBJ whole genome shotgun (WGS) entry which is preliminary data.</text>
</comment>
<keyword evidence="2" id="KW-1003">Cell membrane</keyword>
<evidence type="ECO:0000256" key="1">
    <source>
        <dbReference type="ARBA" id="ARBA00004651"/>
    </source>
</evidence>
<feature type="domain" description="RDD" evidence="8">
    <location>
        <begin position="32"/>
        <end position="143"/>
    </location>
</feature>
<name>A0A0B4DSR8_9MICO</name>
<accession>A0A0B4DSR8</accession>
<keyword evidence="3 7" id="KW-0812">Transmembrane</keyword>
<reference evidence="9 10" key="1">
    <citation type="submission" date="2014-12" db="EMBL/GenBank/DDBJ databases">
        <title>Genome sequencing of Microbacterium hominis TPW29.</title>
        <authorList>
            <person name="Tan P.W."/>
            <person name="Chan K.-G."/>
        </authorList>
    </citation>
    <scope>NUCLEOTIDE SEQUENCE [LARGE SCALE GENOMIC DNA]</scope>
    <source>
        <strain evidence="9 10">TPW29</strain>
    </source>
</reference>
<dbReference type="Proteomes" id="UP000031202">
    <property type="component" value="Unassembled WGS sequence"/>
</dbReference>
<dbReference type="PIRSF" id="PIRSF021697">
    <property type="entry name" value="UCP021697"/>
    <property type="match status" value="1"/>
</dbReference>
<dbReference type="InterPro" id="IPR010432">
    <property type="entry name" value="RDD"/>
</dbReference>
<evidence type="ECO:0000313" key="9">
    <source>
        <dbReference type="EMBL" id="KIC57273.1"/>
    </source>
</evidence>
<evidence type="ECO:0000256" key="3">
    <source>
        <dbReference type="ARBA" id="ARBA00022692"/>
    </source>
</evidence>
<dbReference type="EMBL" id="JWSZ01000012">
    <property type="protein sequence ID" value="KIC57273.1"/>
    <property type="molecule type" value="Genomic_DNA"/>
</dbReference>
<feature type="region of interest" description="Disordered" evidence="6">
    <location>
        <begin position="1"/>
        <end position="22"/>
    </location>
</feature>
<dbReference type="Pfam" id="PF06271">
    <property type="entry name" value="RDD"/>
    <property type="match status" value="1"/>
</dbReference>
<evidence type="ECO:0000256" key="6">
    <source>
        <dbReference type="SAM" id="MobiDB-lite"/>
    </source>
</evidence>
<evidence type="ECO:0000259" key="8">
    <source>
        <dbReference type="Pfam" id="PF06271"/>
    </source>
</evidence>
<evidence type="ECO:0000256" key="5">
    <source>
        <dbReference type="ARBA" id="ARBA00023136"/>
    </source>
</evidence>
<dbReference type="InterPro" id="IPR016795">
    <property type="entry name" value="UCP021697"/>
</dbReference>
<dbReference type="PANTHER" id="PTHR36115:SF6">
    <property type="entry name" value="PROLINE-RICH ANTIGEN HOMOLOG"/>
    <property type="match status" value="1"/>
</dbReference>
<dbReference type="InterPro" id="IPR051791">
    <property type="entry name" value="Pra-immunoreactive"/>
</dbReference>
<protein>
    <submittedName>
        <fullName evidence="9">Transporter</fullName>
    </submittedName>
</protein>
<evidence type="ECO:0000256" key="2">
    <source>
        <dbReference type="ARBA" id="ARBA00022475"/>
    </source>
</evidence>
<feature type="transmembrane region" description="Helical" evidence="7">
    <location>
        <begin position="111"/>
        <end position="130"/>
    </location>
</feature>
<organism evidence="9 10">
    <name type="scientific">Microbacterium hominis</name>
    <dbReference type="NCBI Taxonomy" id="162426"/>
    <lineage>
        <taxon>Bacteria</taxon>
        <taxon>Bacillati</taxon>
        <taxon>Actinomycetota</taxon>
        <taxon>Actinomycetes</taxon>
        <taxon>Micrococcales</taxon>
        <taxon>Microbacteriaceae</taxon>
        <taxon>Microbacterium</taxon>
    </lineage>
</organism>
<evidence type="ECO:0000256" key="7">
    <source>
        <dbReference type="SAM" id="Phobius"/>
    </source>
</evidence>
<dbReference type="RefSeq" id="WP_039415935.1">
    <property type="nucleotide sequence ID" value="NZ_JWSZ01000012.1"/>
</dbReference>
<proteinExistence type="predicted"/>
<evidence type="ECO:0000256" key="4">
    <source>
        <dbReference type="ARBA" id="ARBA00022989"/>
    </source>
</evidence>
<sequence>MTAGTSDNTGQHDSTYPGERLGLPRSGAGSIARIGRRIGALAVDLATATLIAYAFFPTLDEVTGFRYANPVASNLIFLAVQVLFIPTLGASPGHRLFGMRIVRVDGGWSGVWRPLVRTLLLALIIPAVIWDGDHRGLHDKIAGTVLVRG</sequence>
<keyword evidence="5 7" id="KW-0472">Membrane</keyword>